<protein>
    <submittedName>
        <fullName evidence="1">Uncharacterized protein</fullName>
    </submittedName>
</protein>
<keyword evidence="2" id="KW-1185">Reference proteome</keyword>
<reference evidence="2" key="1">
    <citation type="journal article" date="2017" name="Nat. Ecol. Evol.">
        <title>Genome expansion and lineage-specific genetic innovations in the forest pathogenic fungi Armillaria.</title>
        <authorList>
            <person name="Sipos G."/>
            <person name="Prasanna A.N."/>
            <person name="Walter M.C."/>
            <person name="O'Connor E."/>
            <person name="Balint B."/>
            <person name="Krizsan K."/>
            <person name="Kiss B."/>
            <person name="Hess J."/>
            <person name="Varga T."/>
            <person name="Slot J."/>
            <person name="Riley R."/>
            <person name="Boka B."/>
            <person name="Rigling D."/>
            <person name="Barry K."/>
            <person name="Lee J."/>
            <person name="Mihaltcheva S."/>
            <person name="LaButti K."/>
            <person name="Lipzen A."/>
            <person name="Waldron R."/>
            <person name="Moloney N.M."/>
            <person name="Sperisen C."/>
            <person name="Kredics L."/>
            <person name="Vagvoelgyi C."/>
            <person name="Patrignani A."/>
            <person name="Fitzpatrick D."/>
            <person name="Nagy I."/>
            <person name="Doyle S."/>
            <person name="Anderson J.B."/>
            <person name="Grigoriev I.V."/>
            <person name="Gueldener U."/>
            <person name="Muensterkoetter M."/>
            <person name="Nagy L.G."/>
        </authorList>
    </citation>
    <scope>NUCLEOTIDE SEQUENCE [LARGE SCALE GENOMIC DNA]</scope>
    <source>
        <strain evidence="2">28-4</strain>
    </source>
</reference>
<dbReference type="Proteomes" id="UP000218334">
    <property type="component" value="Unassembled WGS sequence"/>
</dbReference>
<gene>
    <name evidence="1" type="ORF">ARMSODRAFT_1042775</name>
</gene>
<accession>A0A2H3CK30</accession>
<name>A0A2H3CK30_9AGAR</name>
<sequence>MYRFSHPRLQTGGVNKGNARRPALDFRLLLASSLAARAELGPLTGEDLPKFPYTESNLVSNGIKHPLGRVGKNGNLPLEVSAALSGQWALNDQSVTFTKENYRLYLILMTCGDKGDDRSHGYASNYLFTINLSKQFKKRNLKLLQQSHLSMPTLPWPVVTRPDQCEKTVREIPCLIRPSEIIFTVTPDSAPAIAMMIVFASGSPQNARVPQIGT</sequence>
<evidence type="ECO:0000313" key="1">
    <source>
        <dbReference type="EMBL" id="PBK77117.1"/>
    </source>
</evidence>
<evidence type="ECO:0000313" key="2">
    <source>
        <dbReference type="Proteomes" id="UP000218334"/>
    </source>
</evidence>
<dbReference type="EMBL" id="KZ293416">
    <property type="protein sequence ID" value="PBK77117.1"/>
    <property type="molecule type" value="Genomic_DNA"/>
</dbReference>
<proteinExistence type="predicted"/>
<dbReference type="AlphaFoldDB" id="A0A2H3CK30"/>
<organism evidence="1 2">
    <name type="scientific">Armillaria solidipes</name>
    <dbReference type="NCBI Taxonomy" id="1076256"/>
    <lineage>
        <taxon>Eukaryota</taxon>
        <taxon>Fungi</taxon>
        <taxon>Dikarya</taxon>
        <taxon>Basidiomycota</taxon>
        <taxon>Agaricomycotina</taxon>
        <taxon>Agaricomycetes</taxon>
        <taxon>Agaricomycetidae</taxon>
        <taxon>Agaricales</taxon>
        <taxon>Marasmiineae</taxon>
        <taxon>Physalacriaceae</taxon>
        <taxon>Armillaria</taxon>
    </lineage>
</organism>